<comment type="caution">
    <text evidence="1">The sequence shown here is derived from an EMBL/GenBank/DDBJ whole genome shotgun (WGS) entry which is preliminary data.</text>
</comment>
<feature type="non-terminal residue" evidence="1">
    <location>
        <position position="478"/>
    </location>
</feature>
<dbReference type="SUPFAM" id="SSF53335">
    <property type="entry name" value="S-adenosyl-L-methionine-dependent methyltransferases"/>
    <property type="match status" value="1"/>
</dbReference>
<dbReference type="PANTHER" id="PTHR12890:SF0">
    <property type="entry name" value="PROTEIN-L-HISTIDINE N-PROS-METHYLTRANSFERASE"/>
    <property type="match status" value="1"/>
</dbReference>
<dbReference type="Proteomes" id="UP000616769">
    <property type="component" value="Unassembled WGS sequence"/>
</dbReference>
<reference evidence="1 2" key="1">
    <citation type="journal article" date="2015" name="Parasit. Vectors">
        <title>Draft genome of the scabies mite.</title>
        <authorList>
            <person name="Rider S.D.Jr."/>
            <person name="Morgan M.S."/>
            <person name="Arlian L.G."/>
        </authorList>
    </citation>
    <scope>NUCLEOTIDE SEQUENCE [LARGE SCALE GENOMIC DNA]</scope>
    <source>
        <strain evidence="1">Arlian Lab</strain>
    </source>
</reference>
<keyword evidence="1" id="KW-0808">Transferase</keyword>
<dbReference type="Pfam" id="PF05219">
    <property type="entry name" value="DREV"/>
    <property type="match status" value="1"/>
</dbReference>
<protein>
    <submittedName>
        <fullName evidence="1">Methyltransferase-like protein 9-like protein</fullName>
    </submittedName>
</protein>
<proteinExistence type="predicted"/>
<dbReference type="OrthoDB" id="199041at2759"/>
<dbReference type="InterPro" id="IPR007884">
    <property type="entry name" value="METL9"/>
</dbReference>
<dbReference type="EMBL" id="JXLN01014557">
    <property type="protein sequence ID" value="KPM10129.1"/>
    <property type="molecule type" value="Genomic_DNA"/>
</dbReference>
<evidence type="ECO:0000313" key="1">
    <source>
        <dbReference type="EMBL" id="KPM10129.1"/>
    </source>
</evidence>
<dbReference type="Gene3D" id="3.40.50.150">
    <property type="entry name" value="Vaccinia Virus protein VP39"/>
    <property type="match status" value="1"/>
</dbReference>
<dbReference type="InterPro" id="IPR029063">
    <property type="entry name" value="SAM-dependent_MTases_sf"/>
</dbReference>
<dbReference type="VEuPathDB" id="VectorBase:SSCA001590"/>
<evidence type="ECO:0000313" key="2">
    <source>
        <dbReference type="Proteomes" id="UP000616769"/>
    </source>
</evidence>
<dbReference type="GO" id="GO:0032259">
    <property type="term" value="P:methylation"/>
    <property type="evidence" value="ECO:0007669"/>
    <property type="project" value="UniProtKB-KW"/>
</dbReference>
<gene>
    <name evidence="1" type="ORF">QR98_0086790</name>
</gene>
<keyword evidence="1" id="KW-0489">Methyltransferase</keyword>
<accession>A0A132AH45</accession>
<dbReference type="PANTHER" id="PTHR12890">
    <property type="entry name" value="DREV PROTEIN"/>
    <property type="match status" value="1"/>
</dbReference>
<dbReference type="AlphaFoldDB" id="A0A132AH45"/>
<sequence>YFLQNPNFLSKELLEKFHQCHYDQETQTFIEVCHKTADSFFYHFFLFIMKQLLRPFLSTTSICGLLSCGEMFVFSSIQVEQFVIGNMEMHRKTIDTATNSFDDRSRDCQNLAMLDIGAGSGSITSKLSKYFLATYVTELSITMRYRLRSRGYSILDAERWNQTVNSGGHNCIRFNLISCLNVLDRCDRPLTMLYRIRDSLKSSDGYLLLAIVIPIKQYVENKSTHLPEENLSIQGDCFECQVESFYQNILIPSGFDAALNAHIIIYWIPFFFSNPFSVTFDEEADRNDTPLRLELELLRTFLKNFRLYDGNNSLFSYLKWPRFWSRRASSNTSVINDTVQMIYHRLIDFGFNSVGVEKSCRELAICNTSNFIATQMPNFVDEYGRDHLMNFPSTVFGDHKFTNAWLIGLAASDQSNCKALFSCPLADQIHLSQSLNEIKKIPIEINLNSSKYLSKPIGNSGNNNRIPFMLEVEWTKRS</sequence>
<dbReference type="GO" id="GO:0106370">
    <property type="term" value="F:protein-L-histidine N-pros-methyltransferase activity"/>
    <property type="evidence" value="ECO:0007669"/>
    <property type="project" value="InterPro"/>
</dbReference>
<organism evidence="1 2">
    <name type="scientific">Sarcoptes scabiei</name>
    <name type="common">Itch mite</name>
    <name type="synonym">Acarus scabiei</name>
    <dbReference type="NCBI Taxonomy" id="52283"/>
    <lineage>
        <taxon>Eukaryota</taxon>
        <taxon>Metazoa</taxon>
        <taxon>Ecdysozoa</taxon>
        <taxon>Arthropoda</taxon>
        <taxon>Chelicerata</taxon>
        <taxon>Arachnida</taxon>
        <taxon>Acari</taxon>
        <taxon>Acariformes</taxon>
        <taxon>Sarcoptiformes</taxon>
        <taxon>Astigmata</taxon>
        <taxon>Psoroptidia</taxon>
        <taxon>Sarcoptoidea</taxon>
        <taxon>Sarcoptidae</taxon>
        <taxon>Sarcoptinae</taxon>
        <taxon>Sarcoptes</taxon>
    </lineage>
</organism>
<name>A0A132AH45_SARSC</name>